<feature type="region of interest" description="Disordered" evidence="1">
    <location>
        <begin position="85"/>
        <end position="112"/>
    </location>
</feature>
<keyword evidence="2" id="KW-0732">Signal</keyword>
<evidence type="ECO:0000259" key="3">
    <source>
        <dbReference type="SMART" id="SM00318"/>
    </source>
</evidence>
<gene>
    <name evidence="4" type="ORF">PSNMU_V1.4_AUG-EV-PASAV3_0042410</name>
</gene>
<feature type="signal peptide" evidence="2">
    <location>
        <begin position="1"/>
        <end position="30"/>
    </location>
</feature>
<evidence type="ECO:0000256" key="1">
    <source>
        <dbReference type="SAM" id="MobiDB-lite"/>
    </source>
</evidence>
<dbReference type="EMBL" id="CAACVS010000126">
    <property type="protein sequence ID" value="VEU37422.1"/>
    <property type="molecule type" value="Genomic_DNA"/>
</dbReference>
<dbReference type="Proteomes" id="UP000291116">
    <property type="component" value="Unassembled WGS sequence"/>
</dbReference>
<proteinExistence type="predicted"/>
<keyword evidence="5" id="KW-1185">Reference proteome</keyword>
<dbReference type="InterPro" id="IPR035437">
    <property type="entry name" value="SNase_OB-fold_sf"/>
</dbReference>
<dbReference type="AlphaFoldDB" id="A0A448Z5W4"/>
<accession>A0A448Z5W4</accession>
<evidence type="ECO:0000313" key="5">
    <source>
        <dbReference type="Proteomes" id="UP000291116"/>
    </source>
</evidence>
<protein>
    <recommendedName>
        <fullName evidence="3">TNase-like domain-containing protein</fullName>
    </recommendedName>
</protein>
<dbReference type="InterPro" id="IPR016071">
    <property type="entry name" value="Staphylococal_nuclease_OB-fold"/>
</dbReference>
<feature type="region of interest" description="Disordered" evidence="1">
    <location>
        <begin position="406"/>
        <end position="437"/>
    </location>
</feature>
<feature type="chain" id="PRO_5019019629" description="TNase-like domain-containing protein" evidence="2">
    <location>
        <begin position="31"/>
        <end position="437"/>
    </location>
</feature>
<feature type="compositionally biased region" description="Polar residues" evidence="1">
    <location>
        <begin position="135"/>
        <end position="149"/>
    </location>
</feature>
<dbReference type="Gene3D" id="2.40.50.90">
    <property type="match status" value="1"/>
</dbReference>
<reference evidence="4 5" key="1">
    <citation type="submission" date="2019-01" db="EMBL/GenBank/DDBJ databases">
        <authorList>
            <person name="Ferrante I. M."/>
        </authorList>
    </citation>
    <scope>NUCLEOTIDE SEQUENCE [LARGE SCALE GENOMIC DNA]</scope>
    <source>
        <strain evidence="4 5">B856</strain>
    </source>
</reference>
<organism evidence="4 5">
    <name type="scientific">Pseudo-nitzschia multistriata</name>
    <dbReference type="NCBI Taxonomy" id="183589"/>
    <lineage>
        <taxon>Eukaryota</taxon>
        <taxon>Sar</taxon>
        <taxon>Stramenopiles</taxon>
        <taxon>Ochrophyta</taxon>
        <taxon>Bacillariophyta</taxon>
        <taxon>Bacillariophyceae</taxon>
        <taxon>Bacillariophycidae</taxon>
        <taxon>Bacillariales</taxon>
        <taxon>Bacillariaceae</taxon>
        <taxon>Pseudo-nitzschia</taxon>
    </lineage>
</organism>
<feature type="domain" description="TNase-like" evidence="3">
    <location>
        <begin position="163"/>
        <end position="309"/>
    </location>
</feature>
<dbReference type="OrthoDB" id="47133at2759"/>
<feature type="compositionally biased region" description="Low complexity" evidence="1">
    <location>
        <begin position="150"/>
        <end position="159"/>
    </location>
</feature>
<evidence type="ECO:0000313" key="4">
    <source>
        <dbReference type="EMBL" id="VEU37422.1"/>
    </source>
</evidence>
<dbReference type="SUPFAM" id="SSF50199">
    <property type="entry name" value="Staphylococcal nuclease"/>
    <property type="match status" value="1"/>
</dbReference>
<feature type="region of interest" description="Disordered" evidence="1">
    <location>
        <begin position="135"/>
        <end position="167"/>
    </location>
</feature>
<evidence type="ECO:0000256" key="2">
    <source>
        <dbReference type="SAM" id="SignalP"/>
    </source>
</evidence>
<name>A0A448Z5W4_9STRA</name>
<sequence>MTNTPMVRPVARHRWWACLVVGLFSSRADGMVLPPQQLPEQPPLSVPAPATLRSNLRDSLVPRPRWTGAILLSLLAEEEQGLAAVAGTDGPGSPSSSTEKTRKTAQKLVLSSPIAPSRHSRLVLSSPITSSTLVAASSSGATSRLPTGEQQQQQQQQQQKPRAPDRDRVERILDANTVQLKKGGTVRLAGVRMPSAGSGSTAGGGFSLPACFGYSPSYKVRQLLPKTTPVEVHTLAGSGSGSNKIPQVVLVRTEDSLVVNEELVKTGFAVVKPGFANQQRESAGSLIDAESLLALQDEARTRGLGIFAACDPGGEAPGSESSGGGFVAEFEPLERTTETVYGDDGGRLRIRDDSGKPLGQPRNPGDVRGCSDFDTYEAALRWYETYEPYYGDVARLDRDHDGVPCPGLPHTENRQQYRMKVPTKSVGIREPAAMREP</sequence>
<dbReference type="SMART" id="SM00318">
    <property type="entry name" value="SNc"/>
    <property type="match status" value="1"/>
</dbReference>